<organism evidence="5 6">
    <name type="scientific">Deinococcus radiodurans (strain ATCC 13939 / DSM 20539 / JCM 16871 / CCUG 27074 / LMG 4051 / NBRC 15346 / NCIMB 9279 / VKM B-1422 / R1)</name>
    <dbReference type="NCBI Taxonomy" id="243230"/>
    <lineage>
        <taxon>Bacteria</taxon>
        <taxon>Thermotogati</taxon>
        <taxon>Deinococcota</taxon>
        <taxon>Deinococci</taxon>
        <taxon>Deinococcales</taxon>
        <taxon>Deinococcaceae</taxon>
        <taxon>Deinococcus</taxon>
    </lineage>
</organism>
<dbReference type="HOGENOM" id="CLU_1324608_0_0_0"/>
<dbReference type="PANTHER" id="PTHR30055:SF184">
    <property type="entry name" value="HTH-TYPE TRANSCRIPTIONAL REGULATOR ETHR"/>
    <property type="match status" value="1"/>
</dbReference>
<gene>
    <name evidence="5" type="ordered locus">DR_1384</name>
</gene>
<name>Q9RUK2_DEIRA</name>
<dbReference type="GO" id="GO:0000976">
    <property type="term" value="F:transcription cis-regulatory region binding"/>
    <property type="evidence" value="ECO:0000318"/>
    <property type="project" value="GO_Central"/>
</dbReference>
<proteinExistence type="predicted"/>
<keyword evidence="1 2" id="KW-0238">DNA-binding</keyword>
<dbReference type="KEGG" id="dra:DR_1384"/>
<dbReference type="GO" id="GO:0003700">
    <property type="term" value="F:DNA-binding transcription factor activity"/>
    <property type="evidence" value="ECO:0000318"/>
    <property type="project" value="GO_Central"/>
</dbReference>
<dbReference type="PRINTS" id="PR00455">
    <property type="entry name" value="HTHTETR"/>
</dbReference>
<dbReference type="Pfam" id="PF00440">
    <property type="entry name" value="TetR_N"/>
    <property type="match status" value="1"/>
</dbReference>
<dbReference type="PANTHER" id="PTHR30055">
    <property type="entry name" value="HTH-TYPE TRANSCRIPTIONAL REGULATOR RUTR"/>
    <property type="match status" value="1"/>
</dbReference>
<dbReference type="eggNOG" id="COG1309">
    <property type="taxonomic scope" value="Bacteria"/>
</dbReference>
<accession>Q9RUK2</accession>
<dbReference type="Gene3D" id="1.10.357.10">
    <property type="entry name" value="Tetracycline Repressor, domain 2"/>
    <property type="match status" value="1"/>
</dbReference>
<dbReference type="PIR" id="A75402">
    <property type="entry name" value="A75402"/>
</dbReference>
<dbReference type="OrthoDB" id="9815924at2"/>
<evidence type="ECO:0000256" key="2">
    <source>
        <dbReference type="PROSITE-ProRule" id="PRU00335"/>
    </source>
</evidence>
<feature type="domain" description="HTH tetR-type" evidence="4">
    <location>
        <begin position="23"/>
        <end position="83"/>
    </location>
</feature>
<dbReference type="InterPro" id="IPR001647">
    <property type="entry name" value="HTH_TetR"/>
</dbReference>
<dbReference type="STRING" id="243230.DR_1384"/>
<dbReference type="Proteomes" id="UP000002524">
    <property type="component" value="Chromosome 1"/>
</dbReference>
<feature type="region of interest" description="Disordered" evidence="3">
    <location>
        <begin position="1"/>
        <end position="22"/>
    </location>
</feature>
<dbReference type="InterPro" id="IPR009057">
    <property type="entry name" value="Homeodomain-like_sf"/>
</dbReference>
<dbReference type="InParanoid" id="Q9RUK2"/>
<sequence>MPQRAGARLYSAPMSPRQRLSSDTRREQILDTALGLFIEQGFAQVSPREIAAAIGTSRPNVYTYFPSTEAILDTLLERLTAQYFAELDRRFAEVKRPDARLTFEVLLTQRDLLLLLQSGGGPLFQATRARVMARMDERTRNTEQLIGAPKMVLLTRVMLFSVATAILQNPDLDAERLGELIQQLLEVGFRTEFAQA</sequence>
<dbReference type="PATRIC" id="fig|243230.17.peg.1581"/>
<reference evidence="5 6" key="1">
    <citation type="journal article" date="1999" name="Science">
        <title>Genome sequence of the radioresistant bacterium Deinococcus radiodurans R1.</title>
        <authorList>
            <person name="White O."/>
            <person name="Eisen J.A."/>
            <person name="Heidelberg J.F."/>
            <person name="Hickey E.K."/>
            <person name="Peterson J.D."/>
            <person name="Dodson R.J."/>
            <person name="Haft D.H."/>
            <person name="Gwinn M.L."/>
            <person name="Nelson W.C."/>
            <person name="Richardson D.L."/>
            <person name="Moffat K.S."/>
            <person name="Qin H."/>
            <person name="Jiang L."/>
            <person name="Pamphile W."/>
            <person name="Crosby M."/>
            <person name="Shen M."/>
            <person name="Vamathevan J.J."/>
            <person name="Lam P."/>
            <person name="McDonald L."/>
            <person name="Utterback T."/>
            <person name="Zalewski C."/>
            <person name="Makarova K.S."/>
            <person name="Aravind L."/>
            <person name="Daly M.J."/>
            <person name="Minton K.W."/>
            <person name="Fleischmann R.D."/>
            <person name="Ketchum K.A."/>
            <person name="Nelson K.E."/>
            <person name="Salzberg S."/>
            <person name="Smith H.O."/>
            <person name="Venter J.C."/>
            <person name="Fraser C.M."/>
        </authorList>
    </citation>
    <scope>NUCLEOTIDE SEQUENCE [LARGE SCALE GENOMIC DNA]</scope>
    <source>
        <strain evidence="6">ATCC 13939 / DSM 20539 / JCM 16871 / LMG 4051 / NBRC 15346 / NCIMB 9279 / R1 / VKM B-1422</strain>
    </source>
</reference>
<dbReference type="GO" id="GO:0006355">
    <property type="term" value="P:regulation of DNA-templated transcription"/>
    <property type="evidence" value="ECO:0000318"/>
    <property type="project" value="GO_Central"/>
</dbReference>
<dbReference type="AlphaFoldDB" id="Q9RUK2"/>
<dbReference type="EMBL" id="AE000513">
    <property type="protein sequence ID" value="AAF10954.1"/>
    <property type="molecule type" value="Genomic_DNA"/>
</dbReference>
<dbReference type="SUPFAM" id="SSF46689">
    <property type="entry name" value="Homeodomain-like"/>
    <property type="match status" value="1"/>
</dbReference>
<evidence type="ECO:0000256" key="1">
    <source>
        <dbReference type="ARBA" id="ARBA00023125"/>
    </source>
</evidence>
<dbReference type="PaxDb" id="243230-DR_1384"/>
<keyword evidence="6" id="KW-1185">Reference proteome</keyword>
<dbReference type="FunCoup" id="Q9RUK2">
    <property type="interactions" value="6"/>
</dbReference>
<evidence type="ECO:0000259" key="4">
    <source>
        <dbReference type="PROSITE" id="PS50977"/>
    </source>
</evidence>
<dbReference type="EnsemblBacteria" id="AAF10954">
    <property type="protein sequence ID" value="AAF10954"/>
    <property type="gene ID" value="DR_1384"/>
</dbReference>
<feature type="DNA-binding region" description="H-T-H motif" evidence="2">
    <location>
        <begin position="46"/>
        <end position="65"/>
    </location>
</feature>
<dbReference type="PROSITE" id="PS50977">
    <property type="entry name" value="HTH_TETR_2"/>
    <property type="match status" value="1"/>
</dbReference>
<evidence type="ECO:0000256" key="3">
    <source>
        <dbReference type="SAM" id="MobiDB-lite"/>
    </source>
</evidence>
<evidence type="ECO:0000313" key="6">
    <source>
        <dbReference type="Proteomes" id="UP000002524"/>
    </source>
</evidence>
<dbReference type="InterPro" id="IPR050109">
    <property type="entry name" value="HTH-type_TetR-like_transc_reg"/>
</dbReference>
<protein>
    <submittedName>
        <fullName evidence="5">Transcriptional regulator, TetR family</fullName>
    </submittedName>
</protein>
<evidence type="ECO:0000313" key="5">
    <source>
        <dbReference type="EMBL" id="AAF10954.1"/>
    </source>
</evidence>